<evidence type="ECO:0000256" key="10">
    <source>
        <dbReference type="ARBA" id="ARBA00023033"/>
    </source>
</evidence>
<evidence type="ECO:0000256" key="8">
    <source>
        <dbReference type="ARBA" id="ARBA00023002"/>
    </source>
</evidence>
<protein>
    <recommendedName>
        <fullName evidence="15">Cytochrome P450</fullName>
    </recommendedName>
</protein>
<dbReference type="InterPro" id="IPR050121">
    <property type="entry name" value="Cytochrome_P450_monoxygenase"/>
</dbReference>
<evidence type="ECO:0000256" key="5">
    <source>
        <dbReference type="ARBA" id="ARBA00022692"/>
    </source>
</evidence>
<dbReference type="GO" id="GO:0020037">
    <property type="term" value="F:heme binding"/>
    <property type="evidence" value="ECO:0007669"/>
    <property type="project" value="InterPro"/>
</dbReference>
<dbReference type="SUPFAM" id="SSF48264">
    <property type="entry name" value="Cytochrome P450"/>
    <property type="match status" value="1"/>
</dbReference>
<comment type="subcellular location">
    <subcellularLocation>
        <location evidence="2">Membrane</location>
    </subcellularLocation>
</comment>
<evidence type="ECO:0000256" key="4">
    <source>
        <dbReference type="ARBA" id="ARBA00022617"/>
    </source>
</evidence>
<keyword evidence="8" id="KW-0560">Oxidoreductase</keyword>
<accession>A0AAN6LVL6</accession>
<reference evidence="13 14" key="1">
    <citation type="submission" date="2021-02" db="EMBL/GenBank/DDBJ databases">
        <title>Genome assembly of Pseudopithomyces chartarum.</title>
        <authorList>
            <person name="Jauregui R."/>
            <person name="Singh J."/>
            <person name="Voisey C."/>
        </authorList>
    </citation>
    <scope>NUCLEOTIDE SEQUENCE [LARGE SCALE GENOMIC DNA]</scope>
    <source>
        <strain evidence="13 14">AGR01</strain>
    </source>
</reference>
<keyword evidence="11" id="KW-0472">Membrane</keyword>
<dbReference type="InterPro" id="IPR036396">
    <property type="entry name" value="Cyt_P450_sf"/>
</dbReference>
<name>A0AAN6LVL6_9PLEO</name>
<dbReference type="CDD" id="cd11061">
    <property type="entry name" value="CYP67-like"/>
    <property type="match status" value="1"/>
</dbReference>
<gene>
    <name evidence="13" type="ORF">GRF29_112g16332</name>
</gene>
<dbReference type="PANTHER" id="PTHR24305">
    <property type="entry name" value="CYTOCHROME P450"/>
    <property type="match status" value="1"/>
</dbReference>
<dbReference type="PANTHER" id="PTHR24305:SF112">
    <property type="entry name" value="L-ORNITHINE-N5-MONOOXYGENASE (EUROFUNG)"/>
    <property type="match status" value="1"/>
</dbReference>
<evidence type="ECO:0000313" key="14">
    <source>
        <dbReference type="Proteomes" id="UP001280581"/>
    </source>
</evidence>
<keyword evidence="6 12" id="KW-0479">Metal-binding</keyword>
<dbReference type="InterPro" id="IPR001128">
    <property type="entry name" value="Cyt_P450"/>
</dbReference>
<dbReference type="GO" id="GO:0016020">
    <property type="term" value="C:membrane"/>
    <property type="evidence" value="ECO:0007669"/>
    <property type="project" value="UniProtKB-SubCell"/>
</dbReference>
<evidence type="ECO:0000256" key="2">
    <source>
        <dbReference type="ARBA" id="ARBA00004370"/>
    </source>
</evidence>
<evidence type="ECO:0000256" key="1">
    <source>
        <dbReference type="ARBA" id="ARBA00001971"/>
    </source>
</evidence>
<evidence type="ECO:0000313" key="13">
    <source>
        <dbReference type="EMBL" id="KAK3203041.1"/>
    </source>
</evidence>
<dbReference type="InterPro" id="IPR002401">
    <property type="entry name" value="Cyt_P450_E_grp-I"/>
</dbReference>
<evidence type="ECO:0000256" key="7">
    <source>
        <dbReference type="ARBA" id="ARBA00022989"/>
    </source>
</evidence>
<keyword evidence="5" id="KW-0812">Transmembrane</keyword>
<keyword evidence="4 12" id="KW-0349">Heme</keyword>
<comment type="caution">
    <text evidence="13">The sequence shown here is derived from an EMBL/GenBank/DDBJ whole genome shotgun (WGS) entry which is preliminary data.</text>
</comment>
<dbReference type="AlphaFoldDB" id="A0AAN6LVL6"/>
<proteinExistence type="inferred from homology"/>
<feature type="binding site" description="axial binding residue" evidence="12">
    <location>
        <position position="425"/>
    </location>
    <ligand>
        <name>heme</name>
        <dbReference type="ChEBI" id="CHEBI:30413"/>
    </ligand>
    <ligandPart>
        <name>Fe</name>
        <dbReference type="ChEBI" id="CHEBI:18248"/>
    </ligandPart>
</feature>
<evidence type="ECO:0000256" key="3">
    <source>
        <dbReference type="ARBA" id="ARBA00010617"/>
    </source>
</evidence>
<keyword evidence="9 12" id="KW-0408">Iron</keyword>
<dbReference type="Gene3D" id="1.10.630.10">
    <property type="entry name" value="Cytochrome P450"/>
    <property type="match status" value="1"/>
</dbReference>
<evidence type="ECO:0008006" key="15">
    <source>
        <dbReference type="Google" id="ProtNLM"/>
    </source>
</evidence>
<dbReference type="PRINTS" id="PR00385">
    <property type="entry name" value="P450"/>
</dbReference>
<keyword evidence="10" id="KW-0503">Monooxygenase</keyword>
<dbReference type="GO" id="GO:0005506">
    <property type="term" value="F:iron ion binding"/>
    <property type="evidence" value="ECO:0007669"/>
    <property type="project" value="InterPro"/>
</dbReference>
<evidence type="ECO:0000256" key="9">
    <source>
        <dbReference type="ARBA" id="ARBA00023004"/>
    </source>
</evidence>
<evidence type="ECO:0000256" key="6">
    <source>
        <dbReference type="ARBA" id="ARBA00022723"/>
    </source>
</evidence>
<comment type="similarity">
    <text evidence="3">Belongs to the cytochrome P450 family.</text>
</comment>
<evidence type="ECO:0000256" key="11">
    <source>
        <dbReference type="ARBA" id="ARBA00023136"/>
    </source>
</evidence>
<sequence length="484" mass="55633">MHRTRQFRLAPDPAEVGLGAFSIVVLRVPSASAVLRTLGGLRHQILACLEVSKREELSSDREVAQRVQPVIQTGPEELTIIDASVPNAVDGPKNNCTKAVWYDFLLPEIALNTTRSKKDHDSRRRIWDNGFSTKALAIYEERIFDYAEILIQRIEQLAQQSKPVNVSDWFYWFTFDVMGEFAFARSFGVLQNENWHFAVRLLRRAMSLLGPFSPVPWLAQIAFYITPWMYIVRDWLSMMEWCKKRMGERIEMKVSRQDVSQWLIDASLQKGSLEMDREWLNGDAVTIIIAGSDTIAPTLVFAFYELARSPLHQHIILGEVKDIDLHDHSQLQGCEHLTALINETLRLYPPVPTGGYRQSPLTGMMINETYIPGNVTIVAPRYSLARLESAYECADQFIPERWTTRTHMLRDRRAFAPFSQGRFNCVGKNLAMREMRLVIAMLVKKFKVEFWDGEDGQRLFADLRDQFTAAPGTLNLRFKVRNTV</sequence>
<dbReference type="PRINTS" id="PR00463">
    <property type="entry name" value="EP450I"/>
</dbReference>
<dbReference type="GO" id="GO:0016705">
    <property type="term" value="F:oxidoreductase activity, acting on paired donors, with incorporation or reduction of molecular oxygen"/>
    <property type="evidence" value="ECO:0007669"/>
    <property type="project" value="InterPro"/>
</dbReference>
<dbReference type="EMBL" id="WVTA01000011">
    <property type="protein sequence ID" value="KAK3203041.1"/>
    <property type="molecule type" value="Genomic_DNA"/>
</dbReference>
<dbReference type="Proteomes" id="UP001280581">
    <property type="component" value="Unassembled WGS sequence"/>
</dbReference>
<keyword evidence="14" id="KW-1185">Reference proteome</keyword>
<dbReference type="GO" id="GO:0004497">
    <property type="term" value="F:monooxygenase activity"/>
    <property type="evidence" value="ECO:0007669"/>
    <property type="project" value="UniProtKB-KW"/>
</dbReference>
<organism evidence="13 14">
    <name type="scientific">Pseudopithomyces chartarum</name>
    <dbReference type="NCBI Taxonomy" id="1892770"/>
    <lineage>
        <taxon>Eukaryota</taxon>
        <taxon>Fungi</taxon>
        <taxon>Dikarya</taxon>
        <taxon>Ascomycota</taxon>
        <taxon>Pezizomycotina</taxon>
        <taxon>Dothideomycetes</taxon>
        <taxon>Pleosporomycetidae</taxon>
        <taxon>Pleosporales</taxon>
        <taxon>Massarineae</taxon>
        <taxon>Didymosphaeriaceae</taxon>
        <taxon>Pseudopithomyces</taxon>
    </lineage>
</organism>
<keyword evidence="7" id="KW-1133">Transmembrane helix</keyword>
<evidence type="ECO:0000256" key="12">
    <source>
        <dbReference type="PIRSR" id="PIRSR602401-1"/>
    </source>
</evidence>
<comment type="cofactor">
    <cofactor evidence="1 12">
        <name>heme</name>
        <dbReference type="ChEBI" id="CHEBI:30413"/>
    </cofactor>
</comment>
<dbReference type="Pfam" id="PF00067">
    <property type="entry name" value="p450"/>
    <property type="match status" value="1"/>
</dbReference>